<dbReference type="Pfam" id="PF13499">
    <property type="entry name" value="EF-hand_7"/>
    <property type="match status" value="2"/>
</dbReference>
<name>A0A8J2SWW7_9STRA</name>
<dbReference type="Gene3D" id="3.40.50.1820">
    <property type="entry name" value="alpha/beta hydrolase"/>
    <property type="match status" value="1"/>
</dbReference>
<feature type="domain" description="EF-hand" evidence="6">
    <location>
        <begin position="383"/>
        <end position="418"/>
    </location>
</feature>
<feature type="region of interest" description="Disordered" evidence="3">
    <location>
        <begin position="1"/>
        <end position="55"/>
    </location>
</feature>
<dbReference type="CDD" id="cd00030">
    <property type="entry name" value="C2"/>
    <property type="match status" value="1"/>
</dbReference>
<feature type="compositionally biased region" description="Pro residues" evidence="3">
    <location>
        <begin position="858"/>
        <end position="867"/>
    </location>
</feature>
<evidence type="ECO:0000313" key="8">
    <source>
        <dbReference type="Proteomes" id="UP000789595"/>
    </source>
</evidence>
<dbReference type="PROSITE" id="PS50004">
    <property type="entry name" value="C2"/>
    <property type="match status" value="1"/>
</dbReference>
<evidence type="ECO:0000256" key="1">
    <source>
        <dbReference type="ARBA" id="ARBA00022723"/>
    </source>
</evidence>
<evidence type="ECO:0008006" key="9">
    <source>
        <dbReference type="Google" id="ProtNLM"/>
    </source>
</evidence>
<dbReference type="PROSITE" id="PS00018">
    <property type="entry name" value="EF_HAND_1"/>
    <property type="match status" value="4"/>
</dbReference>
<protein>
    <recommendedName>
        <fullName evidence="9">Calmodulin</fullName>
    </recommendedName>
</protein>
<organism evidence="7 8">
    <name type="scientific">Pelagomonas calceolata</name>
    <dbReference type="NCBI Taxonomy" id="35677"/>
    <lineage>
        <taxon>Eukaryota</taxon>
        <taxon>Sar</taxon>
        <taxon>Stramenopiles</taxon>
        <taxon>Ochrophyta</taxon>
        <taxon>Pelagophyceae</taxon>
        <taxon>Pelagomonadales</taxon>
        <taxon>Pelagomonadaceae</taxon>
        <taxon>Pelagomonas</taxon>
    </lineage>
</organism>
<dbReference type="Gene3D" id="2.60.40.150">
    <property type="entry name" value="C2 domain"/>
    <property type="match status" value="1"/>
</dbReference>
<dbReference type="Gene3D" id="1.10.238.10">
    <property type="entry name" value="EF-hand"/>
    <property type="match status" value="2"/>
</dbReference>
<dbReference type="GO" id="GO:0005509">
    <property type="term" value="F:calcium ion binding"/>
    <property type="evidence" value="ECO:0007669"/>
    <property type="project" value="InterPro"/>
</dbReference>
<feature type="compositionally biased region" description="Pro residues" evidence="3">
    <location>
        <begin position="993"/>
        <end position="1004"/>
    </location>
</feature>
<evidence type="ECO:0000259" key="5">
    <source>
        <dbReference type="PROSITE" id="PS50004"/>
    </source>
</evidence>
<feature type="region of interest" description="Disordered" evidence="3">
    <location>
        <begin position="993"/>
        <end position="1012"/>
    </location>
</feature>
<dbReference type="SUPFAM" id="SSF49562">
    <property type="entry name" value="C2 domain (Calcium/lipid-binding domain, CaLB)"/>
    <property type="match status" value="1"/>
</dbReference>
<accession>A0A8J2SWW7</accession>
<dbReference type="SMART" id="SM00239">
    <property type="entry name" value="C2"/>
    <property type="match status" value="1"/>
</dbReference>
<feature type="region of interest" description="Disordered" evidence="3">
    <location>
        <begin position="462"/>
        <end position="482"/>
    </location>
</feature>
<keyword evidence="4" id="KW-1133">Transmembrane helix</keyword>
<dbReference type="SUPFAM" id="SSF53474">
    <property type="entry name" value="alpha/beta-Hydrolases"/>
    <property type="match status" value="1"/>
</dbReference>
<dbReference type="InterPro" id="IPR000008">
    <property type="entry name" value="C2_dom"/>
</dbReference>
<dbReference type="PROSITE" id="PS50222">
    <property type="entry name" value="EF_HAND_2"/>
    <property type="match status" value="4"/>
</dbReference>
<dbReference type="Proteomes" id="UP000789595">
    <property type="component" value="Unassembled WGS sequence"/>
</dbReference>
<feature type="domain" description="EF-hand" evidence="6">
    <location>
        <begin position="342"/>
        <end position="377"/>
    </location>
</feature>
<dbReference type="Pfam" id="PF00168">
    <property type="entry name" value="C2"/>
    <property type="match status" value="1"/>
</dbReference>
<dbReference type="SMART" id="SM00054">
    <property type="entry name" value="EFh"/>
    <property type="match status" value="4"/>
</dbReference>
<dbReference type="CDD" id="cd00051">
    <property type="entry name" value="EFh"/>
    <property type="match status" value="1"/>
</dbReference>
<comment type="caution">
    <text evidence="7">The sequence shown here is derived from an EMBL/GenBank/DDBJ whole genome shotgun (WGS) entry which is preliminary data.</text>
</comment>
<dbReference type="SUPFAM" id="SSF47473">
    <property type="entry name" value="EF-hand"/>
    <property type="match status" value="1"/>
</dbReference>
<evidence type="ECO:0000259" key="6">
    <source>
        <dbReference type="PROSITE" id="PS50222"/>
    </source>
</evidence>
<evidence type="ECO:0000256" key="3">
    <source>
        <dbReference type="SAM" id="MobiDB-lite"/>
    </source>
</evidence>
<keyword evidence="4" id="KW-0472">Membrane</keyword>
<keyword evidence="8" id="KW-1185">Reference proteome</keyword>
<evidence type="ECO:0000256" key="4">
    <source>
        <dbReference type="SAM" id="Phobius"/>
    </source>
</evidence>
<proteinExistence type="predicted"/>
<reference evidence="7" key="1">
    <citation type="submission" date="2021-11" db="EMBL/GenBank/DDBJ databases">
        <authorList>
            <consortium name="Genoscope - CEA"/>
            <person name="William W."/>
        </authorList>
    </citation>
    <scope>NUCLEOTIDE SEQUENCE</scope>
</reference>
<gene>
    <name evidence="7" type="ORF">PECAL_5P11750</name>
</gene>
<keyword evidence="1" id="KW-0479">Metal-binding</keyword>
<dbReference type="InterPro" id="IPR002048">
    <property type="entry name" value="EF_hand_dom"/>
</dbReference>
<evidence type="ECO:0000313" key="7">
    <source>
        <dbReference type="EMBL" id="CAH0376576.1"/>
    </source>
</evidence>
<feature type="transmembrane region" description="Helical" evidence="4">
    <location>
        <begin position="304"/>
        <end position="331"/>
    </location>
</feature>
<dbReference type="Pfam" id="PF00561">
    <property type="entry name" value="Abhydrolase_1"/>
    <property type="match status" value="1"/>
</dbReference>
<feature type="domain" description="EF-hand" evidence="6">
    <location>
        <begin position="632"/>
        <end position="667"/>
    </location>
</feature>
<evidence type="ECO:0000256" key="2">
    <source>
        <dbReference type="ARBA" id="ARBA00022837"/>
    </source>
</evidence>
<dbReference type="InterPro" id="IPR000073">
    <property type="entry name" value="AB_hydrolase_1"/>
</dbReference>
<feature type="compositionally biased region" description="Basic residues" evidence="3">
    <location>
        <begin position="28"/>
        <end position="38"/>
    </location>
</feature>
<feature type="transmembrane region" description="Helical" evidence="4">
    <location>
        <begin position="533"/>
        <end position="566"/>
    </location>
</feature>
<feature type="domain" description="EF-hand" evidence="6">
    <location>
        <begin position="682"/>
        <end position="717"/>
    </location>
</feature>
<feature type="compositionally biased region" description="Pro residues" evidence="3">
    <location>
        <begin position="7"/>
        <end position="26"/>
    </location>
</feature>
<dbReference type="EMBL" id="CAKKNE010000005">
    <property type="protein sequence ID" value="CAH0376576.1"/>
    <property type="molecule type" value="Genomic_DNA"/>
</dbReference>
<dbReference type="InterPro" id="IPR011992">
    <property type="entry name" value="EF-hand-dom_pair"/>
</dbReference>
<feature type="domain" description="C2" evidence="5">
    <location>
        <begin position="90"/>
        <end position="219"/>
    </location>
</feature>
<dbReference type="PANTHER" id="PTHR45911">
    <property type="entry name" value="C2 DOMAIN-CONTAINING PROTEIN"/>
    <property type="match status" value="1"/>
</dbReference>
<dbReference type="InterPro" id="IPR029058">
    <property type="entry name" value="AB_hydrolase_fold"/>
</dbReference>
<keyword evidence="2" id="KW-0106">Calcium</keyword>
<dbReference type="AlphaFoldDB" id="A0A8J2SWW7"/>
<dbReference type="OrthoDB" id="79871at2759"/>
<dbReference type="InterPro" id="IPR035892">
    <property type="entry name" value="C2_domain_sf"/>
</dbReference>
<keyword evidence="4" id="KW-0812">Transmembrane</keyword>
<dbReference type="InterPro" id="IPR018247">
    <property type="entry name" value="EF_Hand_1_Ca_BS"/>
</dbReference>
<sequence>MESTPTRPTPPPAFETPLSYRPPPVTPTKHKGLFHRTKTISPPPSPVIQVRKRGPRMSRTQEIGFALRELWKTHEDVYHDYVGDERRVRYLLATWLGPKYQRQLRIGRLHVRLIEAANLPAADLGGTSDPYVVATLTGWNKYGDEWSMYGWRDAQTSQVKPKTLSPRWYEDKYFAVPRHDAWLRVEVFDKDNQSTDDLLGSVEIQLKDLSHVGAVKRWFPLSVPGHSETAAAIHLYLHYDVSALGEALSMVWAEQPKSTNKTPFDANRFYANAIELQKELEPYLAFASSLEKVLAWKSPSTKRWFLLALIAAYFAEYVWELIHLSIILLLVRNLQRKRFREHIRTEAKHCFAKVDNDGGGTLDRAEIGLAIAQLAMKRKTTPPPDAEVDKLFAKADVDKGGSLDLNEFAQLCLDSPSLMGLDVTEEEEEEVVGCVESTSASGALTRPLLRGSPKKKALVKLPSFRSSSSQEEEEVAHDKKKGPFHGMTKKVVNLAANKAGKAPAKLMLKLGATASDVRKLRDLFNWEDATKTLGFLLVNLVAAVLHFYLPIRYFAMPVVVGMFFVLSEKSKAIERIASHAFSARKRYVHLRRLKKGYAEPTSPLLRLPTARPVPQHKKSHLPSFGRGHNRQLVKSVVRGIFSRLDDDASGSVDGRELISFVEEALPRATPRAVAKLGGDAATAKLAVERLVQKFDVNGDGQIDRTEFESIVQKSGCVDVLTQDELRRQLTAEGGLHCSKRPSYEAHFPMTASHTTSLNVQASNKKVDGYRIHKLVWTTVKGETKSADDVKRVVASMTAPSVLLVHRASTAPLQFDVGVFFRDPLVDLLTMLCTGRPLEAGQALDPSRIDAISIKSPPGNGPAPPSLEPPRYRSTRSSRRIAAFFSSSASTCFRSPNIFASGFAFTASSASSAERVSASSYRSLASFRASAPRSSSISCQTGAVKKTLPGGKVTSFRFASSGNSSQNRNSAGFCGGFGGWIAQAPPLTGTVTFPPTPTKPMPKPPKAPKPKKDRKLNVDLLCKMAGKETERRVPLPDGTKLEARTANLRRAKVAILLCPPLPPNGNCYAPEVGCLQAALALDGYCTVRFNFRGVGKSTGSTYFRSPQRECEDVRDICRWLHAYRKHLGEEPLQSVWVAGVSYGSCIGSAAAGLYDEFSGYVAVSYPASYLWYCCNLQGDTFLQYARTPKPKLFLSGDVDVFAGKKATDEVVKSMPVPVYHVACPTLDSTLGHYFRRQEDLEVLRREALAFFRKHAPT</sequence>
<feature type="non-terminal residue" evidence="7">
    <location>
        <position position="1256"/>
    </location>
</feature>
<feature type="region of interest" description="Disordered" evidence="3">
    <location>
        <begin position="850"/>
        <end position="872"/>
    </location>
</feature>